<dbReference type="Proteomes" id="UP001153328">
    <property type="component" value="Unassembled WGS sequence"/>
</dbReference>
<evidence type="ECO:0000259" key="2">
    <source>
        <dbReference type="Pfam" id="PF04738"/>
    </source>
</evidence>
<dbReference type="EMBL" id="CAJVAX010000002">
    <property type="protein sequence ID" value="CAG7613355.1"/>
    <property type="molecule type" value="Genomic_DNA"/>
</dbReference>
<dbReference type="InterPro" id="IPR006827">
    <property type="entry name" value="Lant_deHydtase_N"/>
</dbReference>
<comment type="caution">
    <text evidence="3">The sequence shown here is derived from an EMBL/GenBank/DDBJ whole genome shotgun (WGS) entry which is preliminary data.</text>
</comment>
<dbReference type="RefSeq" id="WP_205046410.1">
    <property type="nucleotide sequence ID" value="NZ_CAJVAX010000002.1"/>
</dbReference>
<name>A0A9W4GZI4_9ACTN</name>
<evidence type="ECO:0000313" key="3">
    <source>
        <dbReference type="EMBL" id="CAG7613355.1"/>
    </source>
</evidence>
<reference evidence="3" key="1">
    <citation type="submission" date="2021-06" db="EMBL/GenBank/DDBJ databases">
        <authorList>
            <person name="Arsene-Ploetze F."/>
        </authorList>
    </citation>
    <scope>NUCLEOTIDE SEQUENCE</scope>
    <source>
        <strain evidence="3">SBRY1</strain>
    </source>
</reference>
<organism evidence="3 4">
    <name type="scientific">Actinacidiphila bryophytorum</name>
    <dbReference type="NCBI Taxonomy" id="1436133"/>
    <lineage>
        <taxon>Bacteria</taxon>
        <taxon>Bacillati</taxon>
        <taxon>Actinomycetota</taxon>
        <taxon>Actinomycetes</taxon>
        <taxon>Kitasatosporales</taxon>
        <taxon>Streptomycetaceae</taxon>
        <taxon>Actinacidiphila</taxon>
    </lineage>
</organism>
<feature type="region of interest" description="Disordered" evidence="1">
    <location>
        <begin position="66"/>
        <end position="95"/>
    </location>
</feature>
<accession>A0A9W4GZI4</accession>
<protein>
    <submittedName>
        <fullName evidence="3">Lant_dehydr_N domain-containing protein</fullName>
    </submittedName>
</protein>
<dbReference type="AlphaFoldDB" id="A0A9W4GZI4"/>
<sequence length="861" mass="94095">MDHPAAATASQWSLLPVAFLRQAGYPHARLDGLRAPSLAPAVAEWEQAARDLAAARQDLLAVLSDDAPSDDALSDDAPSARFDEAGTRIGQGRTPRPRDVLLLRELARTRRTMRGWEAAQERCRAAQAEFRARYETSAQAGRLAVVDAFSDETLRDALLLSNDAAHRLFVGWLDTKPTDFSGPARRRVDTLTRYLQRVATKNETHAHFGPFTPGRLGRGHGLRLGAGTGPVRTVFLSHWAAQAIADAVAAHPAFRDRVRPRLHPLVFLDRDRAVRYDFTSGGSGGSGGSGVFEEWRFRRVDERTLTGAERWLLGRCDGRTPLAALRPAFEKWLGAEQPSGPALLDDLLRDLVRGQWVSSGFEIPTGTPSAVHDLRELLAEGLADAPEARILLEHVEHFLTEFAEAGPARRPALLDDLKSLFEAFTGRAANRGHGRIYADRSIVFEECRSGLTGLTVGTDMAAFLQQELAPAYDLMLIGPRLRMRLESGILHDWCRDRYEAGAEIPLFDFYELFAADSGSVARACAQVDLRLAQVEERIAAQLYGEDLGRRRVEVSAASVRELLGAYPSWPSAVINPDVMFAASGAGALAAGDFQAVIGDCHAVRDLLTHTSVAPLLAAEQPDLPHLVADHYARAADPDEEVVDLVRVHSSKTSAQVPLPLADLELLGVSRKSPQDVISPADMYVRVTDERLELRARGRRRRLRLLAAPAGSASISGDPLAVFAFPRYFGGGVVALGGRTHLPRLTCGRVVLAREQWWLPAAALAPGSGGDDAADFARLHKLRRTARLPDQLFAKVAAEPKPLYVDLDSPLLVRQLMRTARADGGLVHLMEMLPAPDRLWLDVGGARHTSELRCALFSRGQR</sequence>
<evidence type="ECO:0000256" key="1">
    <source>
        <dbReference type="SAM" id="MobiDB-lite"/>
    </source>
</evidence>
<feature type="domain" description="Lantibiotic dehydratase N-terminal" evidence="2">
    <location>
        <begin position="151"/>
        <end position="815"/>
    </location>
</feature>
<keyword evidence="4" id="KW-1185">Reference proteome</keyword>
<proteinExistence type="predicted"/>
<dbReference type="Pfam" id="PF04738">
    <property type="entry name" value="Lant_dehydr_N"/>
    <property type="match status" value="1"/>
</dbReference>
<evidence type="ECO:0000313" key="4">
    <source>
        <dbReference type="Proteomes" id="UP001153328"/>
    </source>
</evidence>
<gene>
    <name evidence="3" type="ORF">SBRY_100154</name>
</gene>